<keyword evidence="2" id="KW-0342">GTP-binding</keyword>
<dbReference type="InterPro" id="IPR014721">
    <property type="entry name" value="Ribsml_uS5_D2-typ_fold_subgr"/>
</dbReference>
<dbReference type="EC" id="3.6.5.-" evidence="4"/>
<dbReference type="GO" id="GO:0005525">
    <property type="term" value="F:GTP binding"/>
    <property type="evidence" value="ECO:0007669"/>
    <property type="project" value="UniProtKB-KW"/>
</dbReference>
<dbReference type="CDD" id="cd16268">
    <property type="entry name" value="EF2_II"/>
    <property type="match status" value="1"/>
</dbReference>
<dbReference type="GO" id="GO:0042256">
    <property type="term" value="P:cytosolic ribosome assembly"/>
    <property type="evidence" value="ECO:0007669"/>
    <property type="project" value="TreeGrafter"/>
</dbReference>
<keyword evidence="1" id="KW-0547">Nucleotide-binding</keyword>
<evidence type="ECO:0000256" key="1">
    <source>
        <dbReference type="ARBA" id="ARBA00022741"/>
    </source>
</evidence>
<dbReference type="GO" id="GO:0005829">
    <property type="term" value="C:cytosol"/>
    <property type="evidence" value="ECO:0007669"/>
    <property type="project" value="TreeGrafter"/>
</dbReference>
<protein>
    <submittedName>
        <fullName evidence="4">RIA1</fullName>
        <ecNumber evidence="4">3.6.5.-</ecNumber>
    </submittedName>
</protein>
<dbReference type="FunFam" id="3.30.70.870:FF:000002">
    <property type="entry name" value="Translation elongation factor 2"/>
    <property type="match status" value="1"/>
</dbReference>
<dbReference type="OrthoDB" id="364892at2759"/>
<dbReference type="PANTHER" id="PTHR42908">
    <property type="entry name" value="TRANSLATION ELONGATION FACTOR-RELATED"/>
    <property type="match status" value="1"/>
</dbReference>
<dbReference type="GO" id="GO:1990904">
    <property type="term" value="C:ribonucleoprotein complex"/>
    <property type="evidence" value="ECO:0007669"/>
    <property type="project" value="TreeGrafter"/>
</dbReference>
<dbReference type="InterPro" id="IPR004161">
    <property type="entry name" value="EFTu-like_2"/>
</dbReference>
<accession>A0A7R8H7M0</accession>
<dbReference type="AlphaFoldDB" id="A0A7R8H7M0"/>
<dbReference type="SUPFAM" id="SSF54980">
    <property type="entry name" value="EF-G C-terminal domain-like"/>
    <property type="match status" value="2"/>
</dbReference>
<dbReference type="SUPFAM" id="SSF54211">
    <property type="entry name" value="Ribosomal protein S5 domain 2-like"/>
    <property type="match status" value="1"/>
</dbReference>
<dbReference type="Pfam" id="PF03144">
    <property type="entry name" value="GTP_EFTU_D2"/>
    <property type="match status" value="1"/>
</dbReference>
<keyword evidence="4" id="KW-0378">Hydrolase</keyword>
<gene>
    <name evidence="4" type="ORF">LSAA_8198</name>
</gene>
<dbReference type="GO" id="GO:0043022">
    <property type="term" value="F:ribosome binding"/>
    <property type="evidence" value="ECO:0007669"/>
    <property type="project" value="TreeGrafter"/>
</dbReference>
<feature type="domain" description="Translation elongation factor EFTu-like" evidence="3">
    <location>
        <begin position="81"/>
        <end position="177"/>
    </location>
</feature>
<dbReference type="InterPro" id="IPR020568">
    <property type="entry name" value="Ribosomal_Su5_D2-typ_SF"/>
</dbReference>
<dbReference type="PANTHER" id="PTHR42908:SF3">
    <property type="entry name" value="ELONGATION FACTOR-LIKE GTPASE 1"/>
    <property type="match status" value="1"/>
</dbReference>
<evidence type="ECO:0000256" key="2">
    <source>
        <dbReference type="ARBA" id="ARBA00023134"/>
    </source>
</evidence>
<dbReference type="GO" id="GO:0003924">
    <property type="term" value="F:GTPase activity"/>
    <property type="evidence" value="ECO:0007669"/>
    <property type="project" value="TreeGrafter"/>
</dbReference>
<proteinExistence type="predicted"/>
<dbReference type="Gene3D" id="3.30.70.870">
    <property type="entry name" value="Elongation Factor G (Translational Gtpase), domain 3"/>
    <property type="match status" value="1"/>
</dbReference>
<dbReference type="InterPro" id="IPR035647">
    <property type="entry name" value="EFG_III/V"/>
</dbReference>
<dbReference type="Gene3D" id="3.30.70.240">
    <property type="match status" value="1"/>
</dbReference>
<name>A0A7R8H7M0_LEPSM</name>
<sequence>MFPISHKQLPENRPRALTAEELAKKRDEARAAHTLKLKLRDEKASNHVDLTAEQMKKLEINESCKQTVTEVEELDDKKTVFIAFARVYSGTLRPGSEIYVLGPKHDPSNIEGVLLRGDSFYDEKSNLRNTPSSIMKATVSSLYLLLGRDLEGLDSAPAGNVIGIGGLEDFILKSATLSSNVFCPPFIEMSKSSAPILRVALEPAVSSELNKLVTGLHLLNQADANVQILITDKGEHLLITAGEVHLERCLKDLRETYAGIDINVSEPIVAFRETIVKAPEIDMVNEQIEAETEEKVNNETLRTLQDFQKDLDNLFERDELCRNMNKFPFLFLNGFQLASSAGPLCDEPMRGVGFIVSEWSINSSKDMESSSYGPLSGQIISTVKEGCKSAFQAQPQRLMAGMYTCDIMVKAEVLGKMYAVLGKRHGKVVKEKMIEGSSTFTFFSHWEIIDIDPFWVPVTDEELLHFGDKADSANIARCYMNNVRKRKGLAIDEKNCGAWREANVPFLKRNS</sequence>
<evidence type="ECO:0000313" key="4">
    <source>
        <dbReference type="EMBL" id="CAF2904270.1"/>
    </source>
</evidence>
<dbReference type="Gene3D" id="3.30.230.10">
    <property type="match status" value="1"/>
</dbReference>
<dbReference type="EMBL" id="HG994582">
    <property type="protein sequence ID" value="CAF2904270.1"/>
    <property type="molecule type" value="Genomic_DNA"/>
</dbReference>
<dbReference type="CDD" id="cd01681">
    <property type="entry name" value="aeEF2_snRNP_like_IV"/>
    <property type="match status" value="1"/>
</dbReference>
<dbReference type="SUPFAM" id="SSF50447">
    <property type="entry name" value="Translation proteins"/>
    <property type="match status" value="1"/>
</dbReference>
<dbReference type="InterPro" id="IPR009000">
    <property type="entry name" value="Transl_B-barrel_sf"/>
</dbReference>
<organism evidence="4 5">
    <name type="scientific">Lepeophtheirus salmonis</name>
    <name type="common">Salmon louse</name>
    <name type="synonym">Caligus salmonis</name>
    <dbReference type="NCBI Taxonomy" id="72036"/>
    <lineage>
        <taxon>Eukaryota</taxon>
        <taxon>Metazoa</taxon>
        <taxon>Ecdysozoa</taxon>
        <taxon>Arthropoda</taxon>
        <taxon>Crustacea</taxon>
        <taxon>Multicrustacea</taxon>
        <taxon>Hexanauplia</taxon>
        <taxon>Copepoda</taxon>
        <taxon>Siphonostomatoida</taxon>
        <taxon>Caligidae</taxon>
        <taxon>Lepeophtheirus</taxon>
    </lineage>
</organism>
<keyword evidence="5" id="KW-1185">Reference proteome</keyword>
<reference evidence="4" key="1">
    <citation type="submission" date="2021-02" db="EMBL/GenBank/DDBJ databases">
        <authorList>
            <person name="Bekaert M."/>
        </authorList>
    </citation>
    <scope>NUCLEOTIDE SEQUENCE</scope>
    <source>
        <strain evidence="4">IoA-00</strain>
    </source>
</reference>
<dbReference type="Gene3D" id="2.40.30.10">
    <property type="entry name" value="Translation factors"/>
    <property type="match status" value="1"/>
</dbReference>
<evidence type="ECO:0000259" key="3">
    <source>
        <dbReference type="Pfam" id="PF03144"/>
    </source>
</evidence>
<dbReference type="CDD" id="cd16261">
    <property type="entry name" value="EF2_snRNP_III"/>
    <property type="match status" value="1"/>
</dbReference>
<evidence type="ECO:0000313" key="5">
    <source>
        <dbReference type="Proteomes" id="UP000675881"/>
    </source>
</evidence>
<dbReference type="Proteomes" id="UP000675881">
    <property type="component" value="Chromosome 3"/>
</dbReference>